<dbReference type="SUPFAM" id="SSF81593">
    <property type="entry name" value="Nucleotidyltransferase substrate binding subunit/domain"/>
    <property type="match status" value="2"/>
</dbReference>
<dbReference type="EMBL" id="JACBZO010000001">
    <property type="protein sequence ID" value="NYI41176.1"/>
    <property type="molecule type" value="Genomic_DNA"/>
</dbReference>
<keyword evidence="3" id="KW-0547">Nucleotide-binding</keyword>
<sequence>MTGRELSAAAQMRRAGVHDPERALRLVADIEAVMGVTIDDVPKALSYLADPDGGLLNLLRLAESARDRGLLDALAALRGTTAGNKLGMLLGASSALGDFLVRHPDVAVDASSWGQEIRPDASGARAAFLTAVGADPESSAPVATVTGAAGVDAMRIAYRRELAEVAAIDVSSGNPLAVEPAVSAALADLAGAALEAGLAIARAETPGHESARLAIMAMGKCGAHELNYVSDVDVIYVAEPADGFEEGVAMAAATALASRAAAVCSAPSSEPPLWQVDPNLRPEGKDGVLVRRVESHRAYYERWAESWEFQALLKARPVAGDLEVGQAYLDAVWPFVWTAVERDGFVQSAQAMRKRVESHIPLKEKDREIKLGPGGLRDVEFTIQLIQLVHGRSDPSLRVRGTLEGLRALRDGGYVGRTQAASLDRGYRQLRVWEHRLQLRRLSRTHLMPDTDEDKRILARASGFATVGYMEEVWADVRRDVRTMHLEMFYRPILGVVAQLSTDEVALSEEPARARLAAIGFRDPAGAQRHIAVLTQGLSRRAAIQRQLLPAMIGWFAAGPDPDAGLLAFRQLAEQLERSQWFLKLLRDSGTAAERLAVLLSTSGFVTKALLTSAQHITWLDSDDDLAPVPVERLDREAEAIVSRADDEEKVITALRGLRRREVVRTAAANVLALQDSVTAAASVTQAADVLMRGALRVAHAVVTIERGLDQPAADVAVVAMGRYGGGEMGYGSDADVQFVYEASEGADDPASFALDVAAKLRDLLQRANSQPSLAVDADLRPEGKNGPLVRSLESVSEYYRRWSDPWEAQALLRARPVAGSPELRERFVAAIADVRYPSEVTPAALKQMRTLKARMESERLPRGIDPRRHLKLGPGGLSDVEWTVQLLQLRHAKAHHTLQTTETLRAIGAARSAGVLSVSDSRALADAWRLATDLRGAIALRGKSGDADALPGDYRDLGVLASIMGTQESGQALDERYARTARRARAVTERVFFAWEESS</sequence>
<dbReference type="AlphaFoldDB" id="A0A7Z0CH66"/>
<dbReference type="Pfam" id="PF03710">
    <property type="entry name" value="GlnE"/>
    <property type="match status" value="2"/>
</dbReference>
<feature type="domain" description="Glutamate-ammonia ligase adenylyltransferase repeated" evidence="7">
    <location>
        <begin position="85"/>
        <end position="329"/>
    </location>
</feature>
<dbReference type="Gene3D" id="3.30.460.10">
    <property type="entry name" value="Beta Polymerase, domain 2"/>
    <property type="match status" value="2"/>
</dbReference>
<feature type="domain" description="Glutamate-ammonia ligase adenylyltransferase repeated" evidence="7">
    <location>
        <begin position="594"/>
        <end position="829"/>
    </location>
</feature>
<comment type="caution">
    <text evidence="9">The sequence shown here is derived from an EMBL/GenBank/DDBJ whole genome shotgun (WGS) entry which is preliminary data.</text>
</comment>
<keyword evidence="1 9" id="KW-0808">Transferase</keyword>
<feature type="domain" description="PII-uridylyltransferase/Glutamine-synthetase adenylyltransferase" evidence="8">
    <location>
        <begin position="351"/>
        <end position="485"/>
    </location>
</feature>
<keyword evidence="10" id="KW-1185">Reference proteome</keyword>
<gene>
    <name evidence="9" type="ORF">BKA03_001295</name>
</gene>
<dbReference type="Pfam" id="PF08335">
    <property type="entry name" value="GlnD_UR_UTase"/>
    <property type="match status" value="2"/>
</dbReference>
<dbReference type="PANTHER" id="PTHR30621">
    <property type="entry name" value="GLUTAMINE SYNTHETASE ADENYLYLTRANSFERASE"/>
    <property type="match status" value="1"/>
</dbReference>
<evidence type="ECO:0000256" key="4">
    <source>
        <dbReference type="ARBA" id="ARBA00022840"/>
    </source>
</evidence>
<dbReference type="NCBIfam" id="NF010707">
    <property type="entry name" value="PRK14109.1"/>
    <property type="match status" value="1"/>
</dbReference>
<dbReference type="GO" id="GO:0000820">
    <property type="term" value="P:regulation of glutamine family amino acid metabolic process"/>
    <property type="evidence" value="ECO:0007669"/>
    <property type="project" value="TreeGrafter"/>
</dbReference>
<dbReference type="GO" id="GO:0008882">
    <property type="term" value="F:[glutamate-ammonia-ligase] adenylyltransferase activity"/>
    <property type="evidence" value="ECO:0007669"/>
    <property type="project" value="UniProtKB-EC"/>
</dbReference>
<proteinExistence type="predicted"/>
<dbReference type="EC" id="2.7.7.42" evidence="9"/>
<evidence type="ECO:0000256" key="1">
    <source>
        <dbReference type="ARBA" id="ARBA00022679"/>
    </source>
</evidence>
<keyword evidence="5" id="KW-0460">Magnesium</keyword>
<evidence type="ECO:0000259" key="7">
    <source>
        <dbReference type="Pfam" id="PF03710"/>
    </source>
</evidence>
<evidence type="ECO:0000256" key="5">
    <source>
        <dbReference type="ARBA" id="ARBA00022842"/>
    </source>
</evidence>
<dbReference type="InterPro" id="IPR005190">
    <property type="entry name" value="GlnE_rpt_dom"/>
</dbReference>
<evidence type="ECO:0000259" key="8">
    <source>
        <dbReference type="Pfam" id="PF08335"/>
    </source>
</evidence>
<dbReference type="GO" id="GO:0016874">
    <property type="term" value="F:ligase activity"/>
    <property type="evidence" value="ECO:0007669"/>
    <property type="project" value="UniProtKB-KW"/>
</dbReference>
<evidence type="ECO:0000256" key="6">
    <source>
        <dbReference type="ARBA" id="ARBA00023268"/>
    </source>
</evidence>
<keyword evidence="4" id="KW-0067">ATP-binding</keyword>
<feature type="domain" description="PII-uridylyltransferase/Glutamine-synthetase adenylyltransferase" evidence="8">
    <location>
        <begin position="867"/>
        <end position="993"/>
    </location>
</feature>
<dbReference type="Proteomes" id="UP000547973">
    <property type="component" value="Unassembled WGS sequence"/>
</dbReference>
<protein>
    <submittedName>
        <fullName evidence="9">Glutamate-ammonia-ligase adenylyltransferase</fullName>
        <ecNumber evidence="9">2.7.7.42</ecNumber>
    </submittedName>
</protein>
<dbReference type="InterPro" id="IPR043519">
    <property type="entry name" value="NT_sf"/>
</dbReference>
<name>A0A7Z0CH66_9MICO</name>
<evidence type="ECO:0000313" key="10">
    <source>
        <dbReference type="Proteomes" id="UP000547973"/>
    </source>
</evidence>
<evidence type="ECO:0000256" key="3">
    <source>
        <dbReference type="ARBA" id="ARBA00022741"/>
    </source>
</evidence>
<dbReference type="SUPFAM" id="SSF81301">
    <property type="entry name" value="Nucleotidyltransferase"/>
    <property type="match status" value="2"/>
</dbReference>
<keyword evidence="2 9" id="KW-0548">Nucleotidyltransferase</keyword>
<dbReference type="InterPro" id="IPR023057">
    <property type="entry name" value="GlnE"/>
</dbReference>
<dbReference type="CDD" id="cd05401">
    <property type="entry name" value="NT_GlnE_GlnD_like"/>
    <property type="match status" value="1"/>
</dbReference>
<dbReference type="GO" id="GO:0005524">
    <property type="term" value="F:ATP binding"/>
    <property type="evidence" value="ECO:0007669"/>
    <property type="project" value="UniProtKB-KW"/>
</dbReference>
<reference evidence="9 10" key="1">
    <citation type="submission" date="2020-07" db="EMBL/GenBank/DDBJ databases">
        <title>Sequencing the genomes of 1000 actinobacteria strains.</title>
        <authorList>
            <person name="Klenk H.-P."/>
        </authorList>
    </citation>
    <scope>NUCLEOTIDE SEQUENCE [LARGE SCALE GENOMIC DNA]</scope>
    <source>
        <strain evidence="9 10">DSM 19970</strain>
    </source>
</reference>
<dbReference type="InterPro" id="IPR013546">
    <property type="entry name" value="PII_UdlTrfase/GS_AdlTrfase"/>
</dbReference>
<evidence type="ECO:0000256" key="2">
    <source>
        <dbReference type="ARBA" id="ARBA00022695"/>
    </source>
</evidence>
<dbReference type="GO" id="GO:0005829">
    <property type="term" value="C:cytosol"/>
    <property type="evidence" value="ECO:0007669"/>
    <property type="project" value="TreeGrafter"/>
</dbReference>
<dbReference type="RefSeq" id="WP_274518620.1">
    <property type="nucleotide sequence ID" value="NZ_BBRC01000005.1"/>
</dbReference>
<dbReference type="PANTHER" id="PTHR30621:SF0">
    <property type="entry name" value="BIFUNCTIONAL GLUTAMINE SYNTHETASE ADENYLYLTRANSFERASE_ADENYLYL-REMOVING ENZYME"/>
    <property type="match status" value="1"/>
</dbReference>
<accession>A0A7Z0CH66</accession>
<organism evidence="9 10">
    <name type="scientific">Demequina lutea</name>
    <dbReference type="NCBI Taxonomy" id="431489"/>
    <lineage>
        <taxon>Bacteria</taxon>
        <taxon>Bacillati</taxon>
        <taxon>Actinomycetota</taxon>
        <taxon>Actinomycetes</taxon>
        <taxon>Micrococcales</taxon>
        <taxon>Demequinaceae</taxon>
        <taxon>Demequina</taxon>
    </lineage>
</organism>
<keyword evidence="9" id="KW-0436">Ligase</keyword>
<evidence type="ECO:0000313" key="9">
    <source>
        <dbReference type="EMBL" id="NYI41176.1"/>
    </source>
</evidence>
<dbReference type="Gene3D" id="1.20.120.330">
    <property type="entry name" value="Nucleotidyltransferases domain 2"/>
    <property type="match status" value="2"/>
</dbReference>
<keyword evidence="6" id="KW-0511">Multifunctional enzyme</keyword>